<keyword evidence="4" id="KW-0812">Transmembrane</keyword>
<evidence type="ECO:0000313" key="5">
    <source>
        <dbReference type="EMBL" id="GAA3822740.1"/>
    </source>
</evidence>
<dbReference type="Gene3D" id="2.30.30.110">
    <property type="match status" value="1"/>
</dbReference>
<evidence type="ECO:0000256" key="3">
    <source>
        <dbReference type="SAM" id="MobiDB-lite"/>
    </source>
</evidence>
<evidence type="ECO:0000256" key="1">
    <source>
        <dbReference type="ARBA" id="ARBA00007521"/>
    </source>
</evidence>
<reference evidence="6" key="1">
    <citation type="journal article" date="2019" name="Int. J. Syst. Evol. Microbiol.">
        <title>The Global Catalogue of Microorganisms (GCM) 10K type strain sequencing project: providing services to taxonomists for standard genome sequencing and annotation.</title>
        <authorList>
            <consortium name="The Broad Institute Genomics Platform"/>
            <consortium name="The Broad Institute Genome Sequencing Center for Infectious Disease"/>
            <person name="Wu L."/>
            <person name="Ma J."/>
        </authorList>
    </citation>
    <scope>NUCLEOTIDE SEQUENCE [LARGE SCALE GENOMIC DNA]</scope>
    <source>
        <strain evidence="6">JCM 16908</strain>
    </source>
</reference>
<dbReference type="InterPro" id="IPR003477">
    <property type="entry name" value="PemK-like"/>
</dbReference>
<evidence type="ECO:0000256" key="2">
    <source>
        <dbReference type="ARBA" id="ARBA00022649"/>
    </source>
</evidence>
<proteinExistence type="inferred from homology"/>
<evidence type="ECO:0000313" key="6">
    <source>
        <dbReference type="Proteomes" id="UP001500888"/>
    </source>
</evidence>
<keyword evidence="4" id="KW-0472">Membrane</keyword>
<sequence length="207" mass="22712">MPTLIVRQGPGRPGERSLMVGDQPIAVLLVCVALLVAAGVVVLLVRRGSGRSSPPGRKTPRPRPRPPLPGRKARPSAGPGRRPPRVHARPPSGSPDSRPAPGQIWWADVPYSDGSGSKVRPCLVVRTHPGRVEVLKITSQDKSDRSEYLPIPTAGWDPHATKDSWLDLSETYFVDDGEFQRRAAAACDARTWKRVTRRQATGWVYER</sequence>
<name>A0ABP7IN89_9ACTN</name>
<dbReference type="RefSeq" id="WP_344944553.1">
    <property type="nucleotide sequence ID" value="NZ_BAAAZR010000018.1"/>
</dbReference>
<dbReference type="Proteomes" id="UP001500888">
    <property type="component" value="Unassembled WGS sequence"/>
</dbReference>
<dbReference type="SUPFAM" id="SSF50118">
    <property type="entry name" value="Cell growth inhibitor/plasmid maintenance toxic component"/>
    <property type="match status" value="1"/>
</dbReference>
<keyword evidence="4" id="KW-1133">Transmembrane helix</keyword>
<dbReference type="EMBL" id="BAAAZR010000018">
    <property type="protein sequence ID" value="GAA3822740.1"/>
    <property type="molecule type" value="Genomic_DNA"/>
</dbReference>
<comment type="caution">
    <text evidence="5">The sequence shown here is derived from an EMBL/GenBank/DDBJ whole genome shotgun (WGS) entry which is preliminary data.</text>
</comment>
<protein>
    <recommendedName>
        <fullName evidence="7">Type II toxin-antitoxin system PemK/MazF family toxin</fullName>
    </recommendedName>
</protein>
<evidence type="ECO:0000256" key="4">
    <source>
        <dbReference type="SAM" id="Phobius"/>
    </source>
</evidence>
<feature type="region of interest" description="Disordered" evidence="3">
    <location>
        <begin position="48"/>
        <end position="102"/>
    </location>
</feature>
<keyword evidence="2" id="KW-1277">Toxin-antitoxin system</keyword>
<accession>A0ABP7IN89</accession>
<keyword evidence="6" id="KW-1185">Reference proteome</keyword>
<dbReference type="Pfam" id="PF02452">
    <property type="entry name" value="PemK_toxin"/>
    <property type="match status" value="1"/>
</dbReference>
<comment type="similarity">
    <text evidence="1">Belongs to the PemK/MazF family.</text>
</comment>
<feature type="transmembrane region" description="Helical" evidence="4">
    <location>
        <begin position="25"/>
        <end position="45"/>
    </location>
</feature>
<dbReference type="InterPro" id="IPR011067">
    <property type="entry name" value="Plasmid_toxin/cell-grow_inhib"/>
</dbReference>
<gene>
    <name evidence="5" type="ORF">GCM10022226_49000</name>
</gene>
<organism evidence="5 6">
    <name type="scientific">Sphaerisporangium flaviroseum</name>
    <dbReference type="NCBI Taxonomy" id="509199"/>
    <lineage>
        <taxon>Bacteria</taxon>
        <taxon>Bacillati</taxon>
        <taxon>Actinomycetota</taxon>
        <taxon>Actinomycetes</taxon>
        <taxon>Streptosporangiales</taxon>
        <taxon>Streptosporangiaceae</taxon>
        <taxon>Sphaerisporangium</taxon>
    </lineage>
</organism>
<evidence type="ECO:0008006" key="7">
    <source>
        <dbReference type="Google" id="ProtNLM"/>
    </source>
</evidence>